<accession>A0ABU6U6H9</accession>
<proteinExistence type="predicted"/>
<name>A0ABU6U6H9_9FABA</name>
<gene>
    <name evidence="2" type="ORF">PIB30_017789</name>
</gene>
<dbReference type="EMBL" id="JASCZI010120881">
    <property type="protein sequence ID" value="MED6156795.1"/>
    <property type="molecule type" value="Genomic_DNA"/>
</dbReference>
<reference evidence="2 3" key="1">
    <citation type="journal article" date="2023" name="Plants (Basel)">
        <title>Bridging the Gap: Combining Genomics and Transcriptomics Approaches to Understand Stylosanthes scabra, an Orphan Legume from the Brazilian Caatinga.</title>
        <authorList>
            <person name="Ferreira-Neto J.R.C."/>
            <person name="da Silva M.D."/>
            <person name="Binneck E."/>
            <person name="de Melo N.F."/>
            <person name="da Silva R.H."/>
            <person name="de Melo A.L.T.M."/>
            <person name="Pandolfi V."/>
            <person name="Bustamante F.O."/>
            <person name="Brasileiro-Vidal A.C."/>
            <person name="Benko-Iseppon A.M."/>
        </authorList>
    </citation>
    <scope>NUCLEOTIDE SEQUENCE [LARGE SCALE GENOMIC DNA]</scope>
    <source>
        <tissue evidence="2">Leaves</tissue>
    </source>
</reference>
<protein>
    <submittedName>
        <fullName evidence="2">Uncharacterized protein</fullName>
    </submittedName>
</protein>
<dbReference type="Proteomes" id="UP001341840">
    <property type="component" value="Unassembled WGS sequence"/>
</dbReference>
<evidence type="ECO:0000313" key="3">
    <source>
        <dbReference type="Proteomes" id="UP001341840"/>
    </source>
</evidence>
<evidence type="ECO:0000313" key="2">
    <source>
        <dbReference type="EMBL" id="MED6156795.1"/>
    </source>
</evidence>
<keyword evidence="3" id="KW-1185">Reference proteome</keyword>
<feature type="compositionally biased region" description="Pro residues" evidence="1">
    <location>
        <begin position="69"/>
        <end position="82"/>
    </location>
</feature>
<comment type="caution">
    <text evidence="2">The sequence shown here is derived from an EMBL/GenBank/DDBJ whole genome shotgun (WGS) entry which is preliminary data.</text>
</comment>
<organism evidence="2 3">
    <name type="scientific">Stylosanthes scabra</name>
    <dbReference type="NCBI Taxonomy" id="79078"/>
    <lineage>
        <taxon>Eukaryota</taxon>
        <taxon>Viridiplantae</taxon>
        <taxon>Streptophyta</taxon>
        <taxon>Embryophyta</taxon>
        <taxon>Tracheophyta</taxon>
        <taxon>Spermatophyta</taxon>
        <taxon>Magnoliopsida</taxon>
        <taxon>eudicotyledons</taxon>
        <taxon>Gunneridae</taxon>
        <taxon>Pentapetalae</taxon>
        <taxon>rosids</taxon>
        <taxon>fabids</taxon>
        <taxon>Fabales</taxon>
        <taxon>Fabaceae</taxon>
        <taxon>Papilionoideae</taxon>
        <taxon>50 kb inversion clade</taxon>
        <taxon>dalbergioids sensu lato</taxon>
        <taxon>Dalbergieae</taxon>
        <taxon>Pterocarpus clade</taxon>
        <taxon>Stylosanthes</taxon>
    </lineage>
</organism>
<evidence type="ECO:0000256" key="1">
    <source>
        <dbReference type="SAM" id="MobiDB-lite"/>
    </source>
</evidence>
<feature type="region of interest" description="Disordered" evidence="1">
    <location>
        <begin position="65"/>
        <end position="91"/>
    </location>
</feature>
<sequence>MSLWLIRNQPLLSVFPSSHHNNASFPSTITASSPPATAAAMVNKLYAPLVSSLSFFLSSSLHRSAATQSPPPTPLPMPPLPPRQGDSGVTDLCPPSSSVSTFLFALPSQICAVFPWGQGFMNKTSPLPERFYLGGVYSQACFLFLRVTTFTHSGRMSMIAARQVLGSASQLLHRA</sequence>